<dbReference type="PANTHER" id="PTHR34706">
    <property type="entry name" value="SLR1338 PROTEIN"/>
    <property type="match status" value="1"/>
</dbReference>
<dbReference type="Proteomes" id="UP000754883">
    <property type="component" value="Unassembled WGS sequence"/>
</dbReference>
<dbReference type="InterPro" id="IPR002035">
    <property type="entry name" value="VWF_A"/>
</dbReference>
<dbReference type="EMBL" id="CABFNO020001538">
    <property type="protein sequence ID" value="CAG9996101.1"/>
    <property type="molecule type" value="Genomic_DNA"/>
</dbReference>
<feature type="compositionally biased region" description="Pro residues" evidence="1">
    <location>
        <begin position="265"/>
        <end position="274"/>
    </location>
</feature>
<keyword evidence="4" id="KW-1185">Reference proteome</keyword>
<dbReference type="InterPro" id="IPR036465">
    <property type="entry name" value="vWFA_dom_sf"/>
</dbReference>
<dbReference type="OrthoDB" id="2142040at2759"/>
<dbReference type="SUPFAM" id="SSF53300">
    <property type="entry name" value="vWA-like"/>
    <property type="match status" value="1"/>
</dbReference>
<name>A0A9N9URT3_9HYPO</name>
<feature type="domain" description="VWFA" evidence="2">
    <location>
        <begin position="359"/>
        <end position="551"/>
    </location>
</feature>
<dbReference type="AlphaFoldDB" id="A0A9N9URT3"/>
<proteinExistence type="predicted"/>
<evidence type="ECO:0000313" key="4">
    <source>
        <dbReference type="Proteomes" id="UP000754883"/>
    </source>
</evidence>
<feature type="region of interest" description="Disordered" evidence="1">
    <location>
        <begin position="261"/>
        <end position="285"/>
    </location>
</feature>
<dbReference type="PANTHER" id="PTHR34706:SF2">
    <property type="entry name" value="RFEF"/>
    <property type="match status" value="1"/>
</dbReference>
<feature type="compositionally biased region" description="Low complexity" evidence="1">
    <location>
        <begin position="275"/>
        <end position="284"/>
    </location>
</feature>
<protein>
    <recommendedName>
        <fullName evidence="2">VWFA domain-containing protein</fullName>
    </recommendedName>
</protein>
<evidence type="ECO:0000259" key="2">
    <source>
        <dbReference type="PROSITE" id="PS50234"/>
    </source>
</evidence>
<accession>A0A9N9URT3</accession>
<comment type="caution">
    <text evidence="3">The sequence shown here is derived from an EMBL/GenBank/DDBJ whole genome shotgun (WGS) entry which is preliminary data.</text>
</comment>
<dbReference type="PROSITE" id="PS50234">
    <property type="entry name" value="VWFA"/>
    <property type="match status" value="1"/>
</dbReference>
<reference evidence="3" key="1">
    <citation type="submission" date="2021-10" db="EMBL/GenBank/DDBJ databases">
        <authorList>
            <person name="Piombo E."/>
        </authorList>
    </citation>
    <scope>NUCLEOTIDE SEQUENCE</scope>
</reference>
<evidence type="ECO:0000256" key="1">
    <source>
        <dbReference type="SAM" id="MobiDB-lite"/>
    </source>
</evidence>
<evidence type="ECO:0000313" key="3">
    <source>
        <dbReference type="EMBL" id="CAG9996101.1"/>
    </source>
</evidence>
<sequence length="583" mass="65338">MTFTIKIKNEFQPHTSRSYCVAAQPAVVKDEKNITVLPEDQGLMTPAFAVTDLLTHGSVVSVTFQYEYFAFVGIRKSESNHPKIHLTKSVPVSLGSGNENGSVVLVDWGNDSIDINVAAQKDLEEHQLKLAPKDSVRIKCLRPSDDDKKTNYVVGLAQRLIAGDDSTNAEEDPIPITAVAYHSDKLYTFWASAIMVVNATDRTTLEGEVLKPSTQMVPVDLSSVRKNRSPQISLTEKHDGFYLSRTTRVVAKTLWELCTSGVSSEPPPRAPQQQPPLRKQAAPPKWKEEADKLGFTYFRQLHAYKFLTKYNATQLASFHSDDQIKKIAMNAKIWGDKIRAKDGYSDEYLDDLLVLALFDTILFLDNSWSMNDSNEPTEELQDIAGSIVEVESIYDNTPSVRIEFLNGKPRDDTAETADEVRELIANINNFGTTPLGAQLRKKILDRFVYPKLQAKGTFRPVLICVITDGCPDPAEKGRFQNEIDECKKLLRDRDRTKVGEKHVLFQISRVGKLREAEQFIKSLKADPELKNILHVTSYQQLDFTDDSNDPIFTYSAAISRLAGAALLGLKRDENGELVFPVSH</sequence>
<organism evidence="3 4">
    <name type="scientific">Clonostachys byssicola</name>
    <dbReference type="NCBI Taxonomy" id="160290"/>
    <lineage>
        <taxon>Eukaryota</taxon>
        <taxon>Fungi</taxon>
        <taxon>Dikarya</taxon>
        <taxon>Ascomycota</taxon>
        <taxon>Pezizomycotina</taxon>
        <taxon>Sordariomycetes</taxon>
        <taxon>Hypocreomycetidae</taxon>
        <taxon>Hypocreales</taxon>
        <taxon>Bionectriaceae</taxon>
        <taxon>Clonostachys</taxon>
    </lineage>
</organism>
<gene>
    <name evidence="3" type="ORF">CBYS24578_00014343</name>
</gene>